<accession>A0AAV3YX67</accession>
<comment type="caution">
    <text evidence="2">The sequence shown here is derived from an EMBL/GenBank/DDBJ whole genome shotgun (WGS) entry which is preliminary data.</text>
</comment>
<dbReference type="EMBL" id="BLXT01002163">
    <property type="protein sequence ID" value="GFN91700.1"/>
    <property type="molecule type" value="Genomic_DNA"/>
</dbReference>
<protein>
    <submittedName>
        <fullName evidence="2">Uncharacterized protein</fullName>
    </submittedName>
</protein>
<feature type="compositionally biased region" description="Basic and acidic residues" evidence="1">
    <location>
        <begin position="42"/>
        <end position="69"/>
    </location>
</feature>
<dbReference type="AlphaFoldDB" id="A0AAV3YX67"/>
<evidence type="ECO:0000256" key="1">
    <source>
        <dbReference type="SAM" id="MobiDB-lite"/>
    </source>
</evidence>
<gene>
    <name evidence="2" type="ORF">PoB_001820600</name>
</gene>
<proteinExistence type="predicted"/>
<reference evidence="2 3" key="1">
    <citation type="journal article" date="2021" name="Elife">
        <title>Chloroplast acquisition without the gene transfer in kleptoplastic sea slugs, Plakobranchus ocellatus.</title>
        <authorList>
            <person name="Maeda T."/>
            <person name="Takahashi S."/>
            <person name="Yoshida T."/>
            <person name="Shimamura S."/>
            <person name="Takaki Y."/>
            <person name="Nagai Y."/>
            <person name="Toyoda A."/>
            <person name="Suzuki Y."/>
            <person name="Arimoto A."/>
            <person name="Ishii H."/>
            <person name="Satoh N."/>
            <person name="Nishiyama T."/>
            <person name="Hasebe M."/>
            <person name="Maruyama T."/>
            <person name="Minagawa J."/>
            <person name="Obokata J."/>
            <person name="Shigenobu S."/>
        </authorList>
    </citation>
    <scope>NUCLEOTIDE SEQUENCE [LARGE SCALE GENOMIC DNA]</scope>
</reference>
<dbReference type="Proteomes" id="UP000735302">
    <property type="component" value="Unassembled WGS sequence"/>
</dbReference>
<sequence>MTAGLDRCWSPSRQKIDNLRRVTALSWLPFQRCNVVRGGRGKTNENRQKKMEERRWDREDRDREEKRKG</sequence>
<keyword evidence="3" id="KW-1185">Reference proteome</keyword>
<organism evidence="2 3">
    <name type="scientific">Plakobranchus ocellatus</name>
    <dbReference type="NCBI Taxonomy" id="259542"/>
    <lineage>
        <taxon>Eukaryota</taxon>
        <taxon>Metazoa</taxon>
        <taxon>Spiralia</taxon>
        <taxon>Lophotrochozoa</taxon>
        <taxon>Mollusca</taxon>
        <taxon>Gastropoda</taxon>
        <taxon>Heterobranchia</taxon>
        <taxon>Euthyneura</taxon>
        <taxon>Panpulmonata</taxon>
        <taxon>Sacoglossa</taxon>
        <taxon>Placobranchoidea</taxon>
        <taxon>Plakobranchidae</taxon>
        <taxon>Plakobranchus</taxon>
    </lineage>
</organism>
<evidence type="ECO:0000313" key="2">
    <source>
        <dbReference type="EMBL" id="GFN91700.1"/>
    </source>
</evidence>
<feature type="region of interest" description="Disordered" evidence="1">
    <location>
        <begin position="36"/>
        <end position="69"/>
    </location>
</feature>
<evidence type="ECO:0000313" key="3">
    <source>
        <dbReference type="Proteomes" id="UP000735302"/>
    </source>
</evidence>
<name>A0AAV3YX67_9GAST</name>